<dbReference type="PANTHER" id="PTHR43434">
    <property type="entry name" value="PHOSPHOGLYCOLATE PHOSPHATASE"/>
    <property type="match status" value="1"/>
</dbReference>
<dbReference type="InterPro" id="IPR023198">
    <property type="entry name" value="PGP-like_dom2"/>
</dbReference>
<dbReference type="GO" id="GO:0008967">
    <property type="term" value="F:phosphoglycolate phosphatase activity"/>
    <property type="evidence" value="ECO:0007669"/>
    <property type="project" value="UniProtKB-EC"/>
</dbReference>
<dbReference type="SFLD" id="SFLDS00003">
    <property type="entry name" value="Haloacid_Dehalogenase"/>
    <property type="match status" value="1"/>
</dbReference>
<dbReference type="Gene3D" id="3.40.50.1000">
    <property type="entry name" value="HAD superfamily/HAD-like"/>
    <property type="match status" value="1"/>
</dbReference>
<proteinExistence type="inferred from homology"/>
<comment type="pathway">
    <text evidence="2">Organic acid metabolism; glycolate biosynthesis; glycolate from 2-phosphoglycolate: step 1/1.</text>
</comment>
<dbReference type="EMBL" id="LN907867">
    <property type="protein sequence ID" value="CUU44060.1"/>
    <property type="molecule type" value="Genomic_DNA"/>
</dbReference>
<reference evidence="7" key="3">
    <citation type="journal article" date="2016" name="Genome Announc.">
        <title>Revised genome sequence of the purple photosynthetic bacterium Blastochloris viridis.</title>
        <authorList>
            <person name="Liu L.N."/>
            <person name="Faulkner M."/>
            <person name="Liu X."/>
            <person name="Huang F."/>
            <person name="Darby A.C."/>
            <person name="Hall N."/>
        </authorList>
    </citation>
    <scope>NUCLEOTIDE SEQUENCE [LARGE SCALE GENOMIC DNA]</scope>
    <source>
        <strain evidence="7">ATCC 19567 / DSM 133 / F</strain>
    </source>
</reference>
<keyword evidence="7" id="KW-1185">Reference proteome</keyword>
<dbReference type="AlphaFoldDB" id="A0A0H5BE17"/>
<dbReference type="STRING" id="1079.BVIR_339"/>
<dbReference type="InterPro" id="IPR036412">
    <property type="entry name" value="HAD-like_sf"/>
</dbReference>
<dbReference type="KEGG" id="bvr:BVIR_339"/>
<accession>A0A0H5BE17</accession>
<dbReference type="InterPro" id="IPR050155">
    <property type="entry name" value="HAD-like_hydrolase_sf"/>
</dbReference>
<evidence type="ECO:0000313" key="7">
    <source>
        <dbReference type="Proteomes" id="UP000065734"/>
    </source>
</evidence>
<dbReference type="Gene3D" id="1.10.150.240">
    <property type="entry name" value="Putative phosphatase, domain 2"/>
    <property type="match status" value="1"/>
</dbReference>
<dbReference type="EC" id="3.1.3.18" evidence="4"/>
<dbReference type="PANTHER" id="PTHR43434:SF1">
    <property type="entry name" value="PHOSPHOGLYCOLATE PHOSPHATASE"/>
    <property type="match status" value="1"/>
</dbReference>
<gene>
    <name evidence="6" type="primary">gph_1</name>
    <name evidence="5" type="ORF">BV133_1003</name>
    <name evidence="6" type="ORF">BVIRIDIS_31060</name>
</gene>
<evidence type="ECO:0000256" key="2">
    <source>
        <dbReference type="ARBA" id="ARBA00004818"/>
    </source>
</evidence>
<organism evidence="6 7">
    <name type="scientific">Blastochloris viridis</name>
    <name type="common">Rhodopseudomonas viridis</name>
    <dbReference type="NCBI Taxonomy" id="1079"/>
    <lineage>
        <taxon>Bacteria</taxon>
        <taxon>Pseudomonadati</taxon>
        <taxon>Pseudomonadota</taxon>
        <taxon>Alphaproteobacteria</taxon>
        <taxon>Hyphomicrobiales</taxon>
        <taxon>Blastochloridaceae</taxon>
        <taxon>Blastochloris</taxon>
    </lineage>
</organism>
<dbReference type="RefSeq" id="WP_055036151.1">
    <property type="nucleotide sequence ID" value="NZ_AP014854.2"/>
</dbReference>
<dbReference type="SFLD" id="SFLDG01129">
    <property type="entry name" value="C1.5:_HAD__Beta-PGM__Phosphata"/>
    <property type="match status" value="1"/>
</dbReference>
<reference evidence="5" key="1">
    <citation type="journal article" date="2015" name="Genome Announc.">
        <title>Complete Genome Sequence of the Bacteriochlorophyll b-Producing Photosynthetic Bacterium Blastochloris viridis.</title>
        <authorList>
            <person name="Tsukatani Y."/>
            <person name="Hirose Y."/>
            <person name="Harada J."/>
            <person name="Misawa N."/>
            <person name="Mori K."/>
            <person name="Inoue K."/>
            <person name="Tamiaki H."/>
        </authorList>
    </citation>
    <scope>NUCLEOTIDE SEQUENCE [LARGE SCALE GENOMIC DNA]</scope>
    <source>
        <strain evidence="5">DSM 133</strain>
    </source>
</reference>
<dbReference type="GO" id="GO:0006281">
    <property type="term" value="P:DNA repair"/>
    <property type="evidence" value="ECO:0007669"/>
    <property type="project" value="TreeGrafter"/>
</dbReference>
<dbReference type="SUPFAM" id="SSF56784">
    <property type="entry name" value="HAD-like"/>
    <property type="match status" value="1"/>
</dbReference>
<name>A0A0H5BE17_BLAVI</name>
<protein>
    <recommendedName>
        <fullName evidence="4">phosphoglycolate phosphatase</fullName>
        <ecNumber evidence="4">3.1.3.18</ecNumber>
    </recommendedName>
</protein>
<keyword evidence="6" id="KW-0378">Hydrolase</keyword>
<evidence type="ECO:0000256" key="3">
    <source>
        <dbReference type="ARBA" id="ARBA00006171"/>
    </source>
</evidence>
<dbReference type="EMBL" id="AP014854">
    <property type="protein sequence ID" value="BAR98596.1"/>
    <property type="molecule type" value="Genomic_DNA"/>
</dbReference>
<comment type="catalytic activity">
    <reaction evidence="1">
        <text>2-phosphoglycolate + H2O = glycolate + phosphate</text>
        <dbReference type="Rhea" id="RHEA:14369"/>
        <dbReference type="ChEBI" id="CHEBI:15377"/>
        <dbReference type="ChEBI" id="CHEBI:29805"/>
        <dbReference type="ChEBI" id="CHEBI:43474"/>
        <dbReference type="ChEBI" id="CHEBI:58033"/>
        <dbReference type="EC" id="3.1.3.18"/>
    </reaction>
</comment>
<dbReference type="InterPro" id="IPR041492">
    <property type="entry name" value="HAD_2"/>
</dbReference>
<dbReference type="Pfam" id="PF13419">
    <property type="entry name" value="HAD_2"/>
    <property type="match status" value="1"/>
</dbReference>
<sequence>MARPAVIFDLDGVLVDSWGVARRALAAALAEVGFTGEVPLAGFRVRLGKPLPVILGELGLPGSAAAAFDRHALAMTEAVTAFPGVAALLLRLRRAEVAVGVVTGKARTRSLAVLEHTRLAGAIDALVTPDDAPGKPDPAALRHCLVALGADEALFFVGDTAVDRQTARAAAVPAALAAWGPGRAAAVEPWDLRFETPCALVRHVLGADKVLDTGVAAATLAPSMNSRGDWI</sequence>
<dbReference type="NCBIfam" id="TIGR01549">
    <property type="entry name" value="HAD-SF-IA-v1"/>
    <property type="match status" value="1"/>
</dbReference>
<evidence type="ECO:0000313" key="6">
    <source>
        <dbReference type="EMBL" id="CUU44060.1"/>
    </source>
</evidence>
<dbReference type="InterPro" id="IPR006439">
    <property type="entry name" value="HAD-SF_hydro_IA"/>
</dbReference>
<comment type="similarity">
    <text evidence="3">Belongs to the HAD-like hydrolase superfamily. CbbY/CbbZ/Gph/YieH family.</text>
</comment>
<evidence type="ECO:0000256" key="4">
    <source>
        <dbReference type="ARBA" id="ARBA00013078"/>
    </source>
</evidence>
<dbReference type="Proteomes" id="UP000065734">
    <property type="component" value="Chromosome I"/>
</dbReference>
<reference evidence="6" key="2">
    <citation type="submission" date="2015-11" db="EMBL/GenBank/DDBJ databases">
        <authorList>
            <person name="Zhang Y."/>
            <person name="Guo Z."/>
        </authorList>
    </citation>
    <scope>NUCLEOTIDE SEQUENCE</scope>
    <source>
        <strain evidence="6">1</strain>
    </source>
</reference>
<evidence type="ECO:0000256" key="1">
    <source>
        <dbReference type="ARBA" id="ARBA00000830"/>
    </source>
</evidence>
<evidence type="ECO:0000313" key="5">
    <source>
        <dbReference type="EMBL" id="BAR98596.1"/>
    </source>
</evidence>
<dbReference type="InterPro" id="IPR023214">
    <property type="entry name" value="HAD_sf"/>
</dbReference>